<dbReference type="GO" id="GO:0009116">
    <property type="term" value="P:nucleoside metabolic process"/>
    <property type="evidence" value="ECO:0007669"/>
    <property type="project" value="InterPro"/>
</dbReference>
<sequence>MKYPIVILTALEVEREAVLLHLKNQTIENHPETGTDYVKGTFSKNNMDLDIIVARTDQTNVNAALETERVLEYYKPEYVFYVGVAGGLKDVSVGDIVIGTDVIGYERGKAEDSNFKPRPQFGASSYGLERFAASYANSNSWIEKKKELTETKFAPEIKTFTGTIASGEKVDASYQSDLHKHILQNASHALAIEMEGLGFLRVCQTRPSVKSLLLRGISDLVNDKGEMDGIGSQPYASKNVSAFLFGMISQLELNSPQQTEEQKEKDKWFEILCKLYPRGIEDKGIWLRADGDLSLIPNGTTGKGQWIEATRLLKLNGGGAITFESLKRCMLEDFPNNKDLIKL</sequence>
<keyword evidence="3" id="KW-1185">Reference proteome</keyword>
<evidence type="ECO:0000259" key="1">
    <source>
        <dbReference type="Pfam" id="PF01048"/>
    </source>
</evidence>
<dbReference type="GO" id="GO:0008930">
    <property type="term" value="F:methylthioadenosine nucleosidase activity"/>
    <property type="evidence" value="ECO:0007669"/>
    <property type="project" value="TreeGrafter"/>
</dbReference>
<dbReference type="InterPro" id="IPR000845">
    <property type="entry name" value="Nucleoside_phosphorylase_d"/>
</dbReference>
<reference evidence="2 3" key="1">
    <citation type="submission" date="2019-08" db="EMBL/GenBank/DDBJ databases">
        <title>Seonamhaeicola sediminis sp. nov., isolated from marine sediment.</title>
        <authorList>
            <person name="Cao W.R."/>
        </authorList>
    </citation>
    <scope>NUCLEOTIDE SEQUENCE [LARGE SCALE GENOMIC DNA]</scope>
    <source>
        <strain evidence="2 3">B011</strain>
    </source>
</reference>
<dbReference type="InterPro" id="IPR035994">
    <property type="entry name" value="Nucleoside_phosphorylase_sf"/>
</dbReference>
<dbReference type="GO" id="GO:0005829">
    <property type="term" value="C:cytosol"/>
    <property type="evidence" value="ECO:0007669"/>
    <property type="project" value="TreeGrafter"/>
</dbReference>
<dbReference type="PANTHER" id="PTHR46832">
    <property type="entry name" value="5'-METHYLTHIOADENOSINE/S-ADENOSYLHOMOCYSTEINE NUCLEOSIDASE"/>
    <property type="match status" value="1"/>
</dbReference>
<dbReference type="GO" id="GO:0008782">
    <property type="term" value="F:adenosylhomocysteine nucleosidase activity"/>
    <property type="evidence" value="ECO:0007669"/>
    <property type="project" value="TreeGrafter"/>
</dbReference>
<dbReference type="CDD" id="cd09008">
    <property type="entry name" value="MTAN"/>
    <property type="match status" value="1"/>
</dbReference>
<dbReference type="SUPFAM" id="SSF53167">
    <property type="entry name" value="Purine and uridine phosphorylases"/>
    <property type="match status" value="1"/>
</dbReference>
<gene>
    <name evidence="2" type="ORF">FUA24_16660</name>
</gene>
<protein>
    <submittedName>
        <fullName evidence="2">5'-methylthioadenosine/S-adenosylhomocysteine nucleosidase</fullName>
    </submittedName>
</protein>
<proteinExistence type="predicted"/>
<dbReference type="RefSeq" id="WP_148544176.1">
    <property type="nucleotide sequence ID" value="NZ_VSDQ01000679.1"/>
</dbReference>
<dbReference type="AlphaFoldDB" id="A0A5D0HVH4"/>
<name>A0A5D0HVH4_9FLAO</name>
<dbReference type="PANTHER" id="PTHR46832:SF1">
    <property type="entry name" value="5'-METHYLTHIOADENOSINE_S-ADENOSYLHOMOCYSTEINE NUCLEOSIDASE"/>
    <property type="match status" value="1"/>
</dbReference>
<comment type="caution">
    <text evidence="2">The sequence shown here is derived from an EMBL/GenBank/DDBJ whole genome shotgun (WGS) entry which is preliminary data.</text>
</comment>
<accession>A0A5D0HVH4</accession>
<feature type="domain" description="Nucleoside phosphorylase" evidence="1">
    <location>
        <begin position="4"/>
        <end position="225"/>
    </location>
</feature>
<dbReference type="Proteomes" id="UP000323930">
    <property type="component" value="Unassembled WGS sequence"/>
</dbReference>
<organism evidence="2 3">
    <name type="scientific">Seonamhaeicola marinus</name>
    <dbReference type="NCBI Taxonomy" id="1912246"/>
    <lineage>
        <taxon>Bacteria</taxon>
        <taxon>Pseudomonadati</taxon>
        <taxon>Bacteroidota</taxon>
        <taxon>Flavobacteriia</taxon>
        <taxon>Flavobacteriales</taxon>
        <taxon>Flavobacteriaceae</taxon>
    </lineage>
</organism>
<dbReference type="Pfam" id="PF01048">
    <property type="entry name" value="PNP_UDP_1"/>
    <property type="match status" value="1"/>
</dbReference>
<dbReference type="OrthoDB" id="9792278at2"/>
<evidence type="ECO:0000313" key="3">
    <source>
        <dbReference type="Proteomes" id="UP000323930"/>
    </source>
</evidence>
<evidence type="ECO:0000313" key="2">
    <source>
        <dbReference type="EMBL" id="TYA74931.1"/>
    </source>
</evidence>
<dbReference type="EMBL" id="VSDQ01000679">
    <property type="protein sequence ID" value="TYA74931.1"/>
    <property type="molecule type" value="Genomic_DNA"/>
</dbReference>
<dbReference type="Gene3D" id="3.40.50.1580">
    <property type="entry name" value="Nucleoside phosphorylase domain"/>
    <property type="match status" value="1"/>
</dbReference>
<dbReference type="GO" id="GO:0019284">
    <property type="term" value="P:L-methionine salvage from S-adenosylmethionine"/>
    <property type="evidence" value="ECO:0007669"/>
    <property type="project" value="TreeGrafter"/>
</dbReference>